<reference evidence="1 2" key="1">
    <citation type="journal article" date="2021" name="Hortic Res">
        <title>High-quality reference genome and annotation aids understanding of berry development for evergreen blueberry (Vaccinium darrowii).</title>
        <authorList>
            <person name="Yu J."/>
            <person name="Hulse-Kemp A.M."/>
            <person name="Babiker E."/>
            <person name="Staton M."/>
        </authorList>
    </citation>
    <scope>NUCLEOTIDE SEQUENCE [LARGE SCALE GENOMIC DNA]</scope>
    <source>
        <strain evidence="2">cv. NJ 8807/NJ 8810</strain>
        <tissue evidence="1">Young leaf</tissue>
    </source>
</reference>
<sequence length="431" mass="46912">MPGNRQVQSNGVVSNSSVDNLEDAIQRLKIQNNDKQDSDTVAYPCRPGEPDCIYFMRTGQCAYGINCKFNHPTSPRQGGEYGGELPERAGQPDCGYYLKTGTCKFGSVCKYNHPRDRHGAGPVLLNSLGLPMRQEEKPCLFYLKTGFCKFGAACKFDHPQFASAGTSLAVPPPAAYGSPGLSVVPSSGTDYTGGISTSPFSRTPFLSTSGVRVPQTYMPVVPGYGWNTYTGGVRPASSTSVFGYDFAYNSKNLGDLGSSAMLHLLPERPDQPECRQFMSNGSCKYGSNCKFHHPRERIAQLGTNYLGPLMLPLRPGQPACSYYISYGLCKYGPTCKFDHPLPGYPYNYGLSYPTVFHPPLYPYQSKSPAVLSETPFPKSSKVLDRTRKPKAESNGKNQNADAGTTDNSSEQPSSPHNALPDSSELPQDQSD</sequence>
<protein>
    <submittedName>
        <fullName evidence="1">Uncharacterized protein</fullName>
    </submittedName>
</protein>
<gene>
    <name evidence="1" type="ORF">Vadar_028342</name>
</gene>
<evidence type="ECO:0000313" key="1">
    <source>
        <dbReference type="EMBL" id="KAH7861609.1"/>
    </source>
</evidence>
<proteinExistence type="predicted"/>
<dbReference type="EMBL" id="CM037154">
    <property type="protein sequence ID" value="KAH7861609.1"/>
    <property type="molecule type" value="Genomic_DNA"/>
</dbReference>
<evidence type="ECO:0000313" key="2">
    <source>
        <dbReference type="Proteomes" id="UP000828048"/>
    </source>
</evidence>
<accession>A0ACB7Z6T0</accession>
<name>A0ACB7Z6T0_9ERIC</name>
<organism evidence="1 2">
    <name type="scientific">Vaccinium darrowii</name>
    <dbReference type="NCBI Taxonomy" id="229202"/>
    <lineage>
        <taxon>Eukaryota</taxon>
        <taxon>Viridiplantae</taxon>
        <taxon>Streptophyta</taxon>
        <taxon>Embryophyta</taxon>
        <taxon>Tracheophyta</taxon>
        <taxon>Spermatophyta</taxon>
        <taxon>Magnoliopsida</taxon>
        <taxon>eudicotyledons</taxon>
        <taxon>Gunneridae</taxon>
        <taxon>Pentapetalae</taxon>
        <taxon>asterids</taxon>
        <taxon>Ericales</taxon>
        <taxon>Ericaceae</taxon>
        <taxon>Vaccinioideae</taxon>
        <taxon>Vaccinieae</taxon>
        <taxon>Vaccinium</taxon>
    </lineage>
</organism>
<keyword evidence="2" id="KW-1185">Reference proteome</keyword>
<dbReference type="Proteomes" id="UP000828048">
    <property type="component" value="Chromosome 4"/>
</dbReference>
<comment type="caution">
    <text evidence="1">The sequence shown here is derived from an EMBL/GenBank/DDBJ whole genome shotgun (WGS) entry which is preliminary data.</text>
</comment>